<accession>A0AAD2D5C9</accession>
<comment type="caution">
    <text evidence="1">The sequence shown here is derived from an EMBL/GenBank/DDBJ whole genome shotgun (WGS) entry which is preliminary data.</text>
</comment>
<dbReference type="EMBL" id="CAMPGE010022579">
    <property type="protein sequence ID" value="CAI2380615.1"/>
    <property type="molecule type" value="Genomic_DNA"/>
</dbReference>
<name>A0AAD2D5C9_EUPCR</name>
<evidence type="ECO:0000313" key="1">
    <source>
        <dbReference type="EMBL" id="CAI2380615.1"/>
    </source>
</evidence>
<proteinExistence type="predicted"/>
<reference evidence="1" key="1">
    <citation type="submission" date="2023-07" db="EMBL/GenBank/DDBJ databases">
        <authorList>
            <consortium name="AG Swart"/>
            <person name="Singh M."/>
            <person name="Singh A."/>
            <person name="Seah K."/>
            <person name="Emmerich C."/>
        </authorList>
    </citation>
    <scope>NUCLEOTIDE SEQUENCE</scope>
    <source>
        <strain evidence="1">DP1</strain>
    </source>
</reference>
<dbReference type="AlphaFoldDB" id="A0AAD2D5C9"/>
<keyword evidence="2" id="KW-1185">Reference proteome</keyword>
<organism evidence="1 2">
    <name type="scientific">Euplotes crassus</name>
    <dbReference type="NCBI Taxonomy" id="5936"/>
    <lineage>
        <taxon>Eukaryota</taxon>
        <taxon>Sar</taxon>
        <taxon>Alveolata</taxon>
        <taxon>Ciliophora</taxon>
        <taxon>Intramacronucleata</taxon>
        <taxon>Spirotrichea</taxon>
        <taxon>Hypotrichia</taxon>
        <taxon>Euplotida</taxon>
        <taxon>Euplotidae</taxon>
        <taxon>Moneuplotes</taxon>
    </lineage>
</organism>
<gene>
    <name evidence="1" type="ORF">ECRASSUSDP1_LOCUS22051</name>
</gene>
<evidence type="ECO:0000313" key="2">
    <source>
        <dbReference type="Proteomes" id="UP001295684"/>
    </source>
</evidence>
<sequence>MKSGAKPSFRPFYTQQRASMSFFKMNTMAFTTLSQLQATKLDAINSLNVGMINSLAIEGISLSLDCVEENDLEEDDGI</sequence>
<protein>
    <submittedName>
        <fullName evidence="1">Uncharacterized protein</fullName>
    </submittedName>
</protein>
<dbReference type="Proteomes" id="UP001295684">
    <property type="component" value="Unassembled WGS sequence"/>
</dbReference>